<dbReference type="RefSeq" id="WP_066595308.1">
    <property type="nucleotide sequence ID" value="NZ_CALBGX010000133.1"/>
</dbReference>
<evidence type="ECO:0000256" key="3">
    <source>
        <dbReference type="PIRSR" id="PIRSR618191-1"/>
    </source>
</evidence>
<proteinExistence type="inferred from homology"/>
<dbReference type="GO" id="GO:0016853">
    <property type="term" value="F:isomerase activity"/>
    <property type="evidence" value="ECO:0007669"/>
    <property type="project" value="UniProtKB-UniRule"/>
</dbReference>
<dbReference type="NCBIfam" id="TIGR00013">
    <property type="entry name" value="taut"/>
    <property type="match status" value="1"/>
</dbReference>
<evidence type="ECO:0000259" key="6">
    <source>
        <dbReference type="Pfam" id="PF01361"/>
    </source>
</evidence>
<keyword evidence="8" id="KW-1185">Reference proteome</keyword>
<dbReference type="InterPro" id="IPR004370">
    <property type="entry name" value="4-OT-like_dom"/>
</dbReference>
<comment type="caution">
    <text evidence="7">The sequence shown here is derived from an EMBL/GenBank/DDBJ whole genome shotgun (WGS) entry which is preliminary data.</text>
</comment>
<dbReference type="InterPro" id="IPR018191">
    <property type="entry name" value="4-OT"/>
</dbReference>
<feature type="region of interest" description="Disordered" evidence="5">
    <location>
        <begin position="1"/>
        <end position="20"/>
    </location>
</feature>
<accession>A0A227KK96</accession>
<organism evidence="7 8">
    <name type="scientific">Turicimonas muris</name>
    <dbReference type="NCBI Taxonomy" id="1796652"/>
    <lineage>
        <taxon>Bacteria</taxon>
        <taxon>Pseudomonadati</taxon>
        <taxon>Pseudomonadota</taxon>
        <taxon>Betaproteobacteria</taxon>
        <taxon>Burkholderiales</taxon>
        <taxon>Sutterellaceae</taxon>
        <taxon>Turicimonas</taxon>
    </lineage>
</organism>
<dbReference type="Proteomes" id="UP000214610">
    <property type="component" value="Unassembled WGS sequence"/>
</dbReference>
<dbReference type="Pfam" id="PF01361">
    <property type="entry name" value="Tautomerase"/>
    <property type="match status" value="1"/>
</dbReference>
<feature type="active site" description="Proton acceptor; via imino nitrogen" evidence="3">
    <location>
        <position position="2"/>
    </location>
</feature>
<evidence type="ECO:0000313" key="8">
    <source>
        <dbReference type="Proteomes" id="UP000214610"/>
    </source>
</evidence>
<protein>
    <recommendedName>
        <fullName evidence="4">Tautomerase</fullName>
        <ecNumber evidence="4">5.3.2.-</ecNumber>
    </recommendedName>
</protein>
<keyword evidence="2 4" id="KW-0413">Isomerase</keyword>
<dbReference type="SUPFAM" id="SSF55331">
    <property type="entry name" value="Tautomerase/MIF"/>
    <property type="match status" value="1"/>
</dbReference>
<evidence type="ECO:0000256" key="2">
    <source>
        <dbReference type="ARBA" id="ARBA00023235"/>
    </source>
</evidence>
<dbReference type="InterPro" id="IPR014347">
    <property type="entry name" value="Tautomerase/MIF_sf"/>
</dbReference>
<dbReference type="AlphaFoldDB" id="A0A227KK96"/>
<reference evidence="8" key="1">
    <citation type="submission" date="2017-05" db="EMBL/GenBank/DDBJ databases">
        <title>Improved OligoMM genomes.</title>
        <authorList>
            <person name="Garzetti D."/>
        </authorList>
    </citation>
    <scope>NUCLEOTIDE SEQUENCE [LARGE SCALE GENOMIC DNA]</scope>
    <source>
        <strain evidence="8">YL45</strain>
    </source>
</reference>
<dbReference type="PANTHER" id="PTHR35530">
    <property type="entry name" value="TAUTOMERASE-RELATED"/>
    <property type="match status" value="1"/>
</dbReference>
<sequence>MPIVTIKITGDEESPSTESKKQLISKITNVIGEVLHKNTHNLCVIIEEVPMDSYGIGGVTVRELRRRK</sequence>
<name>A0A227KK96_9BURK</name>
<dbReference type="EMBL" id="NHMP01000004">
    <property type="protein sequence ID" value="OXE47760.1"/>
    <property type="molecule type" value="Genomic_DNA"/>
</dbReference>
<dbReference type="PANTHER" id="PTHR35530:SF2">
    <property type="entry name" value="BSL4019 PROTEIN"/>
    <property type="match status" value="1"/>
</dbReference>
<dbReference type="EC" id="5.3.2.-" evidence="4"/>
<feature type="domain" description="4-oxalocrotonate tautomerase-like" evidence="6">
    <location>
        <begin position="2"/>
        <end position="62"/>
    </location>
</feature>
<dbReference type="Gene3D" id="3.30.429.10">
    <property type="entry name" value="Macrophage Migration Inhibitory Factor"/>
    <property type="match status" value="1"/>
</dbReference>
<evidence type="ECO:0000256" key="5">
    <source>
        <dbReference type="SAM" id="MobiDB-lite"/>
    </source>
</evidence>
<evidence type="ECO:0000256" key="1">
    <source>
        <dbReference type="ARBA" id="ARBA00006723"/>
    </source>
</evidence>
<gene>
    <name evidence="7" type="ORF">ADH67_08265</name>
</gene>
<evidence type="ECO:0000313" key="7">
    <source>
        <dbReference type="EMBL" id="OXE47760.1"/>
    </source>
</evidence>
<dbReference type="GeneID" id="78362798"/>
<comment type="similarity">
    <text evidence="1 4">Belongs to the 4-oxalocrotonate tautomerase family.</text>
</comment>
<evidence type="ECO:0000256" key="4">
    <source>
        <dbReference type="RuleBase" id="RU362032"/>
    </source>
</evidence>